<dbReference type="SUPFAM" id="SSF46785">
    <property type="entry name" value="Winged helix' DNA-binding domain"/>
    <property type="match status" value="1"/>
</dbReference>
<dbReference type="SUPFAM" id="SSF53850">
    <property type="entry name" value="Periplasmic binding protein-like II"/>
    <property type="match status" value="1"/>
</dbReference>
<dbReference type="InterPro" id="IPR005119">
    <property type="entry name" value="LysR_subst-bd"/>
</dbReference>
<accession>A0ABS4GJ59</accession>
<feature type="domain" description="HTH lysR-type" evidence="5">
    <location>
        <begin position="1"/>
        <end position="58"/>
    </location>
</feature>
<dbReference type="Proteomes" id="UP001519342">
    <property type="component" value="Unassembled WGS sequence"/>
</dbReference>
<keyword evidence="4" id="KW-0804">Transcription</keyword>
<comment type="similarity">
    <text evidence="1">Belongs to the LysR transcriptional regulatory family.</text>
</comment>
<proteinExistence type="inferred from homology"/>
<dbReference type="Gene3D" id="3.40.190.290">
    <property type="match status" value="1"/>
</dbReference>
<evidence type="ECO:0000256" key="1">
    <source>
        <dbReference type="ARBA" id="ARBA00009437"/>
    </source>
</evidence>
<dbReference type="InterPro" id="IPR000847">
    <property type="entry name" value="LysR_HTH_N"/>
</dbReference>
<evidence type="ECO:0000313" key="6">
    <source>
        <dbReference type="EMBL" id="MBP1927390.1"/>
    </source>
</evidence>
<dbReference type="InterPro" id="IPR036388">
    <property type="entry name" value="WH-like_DNA-bd_sf"/>
</dbReference>
<evidence type="ECO:0000256" key="2">
    <source>
        <dbReference type="ARBA" id="ARBA00023015"/>
    </source>
</evidence>
<name>A0ABS4GJ59_9FIRM</name>
<dbReference type="InterPro" id="IPR036390">
    <property type="entry name" value="WH_DNA-bd_sf"/>
</dbReference>
<dbReference type="PANTHER" id="PTHR30126">
    <property type="entry name" value="HTH-TYPE TRANSCRIPTIONAL REGULATOR"/>
    <property type="match status" value="1"/>
</dbReference>
<gene>
    <name evidence="6" type="ORF">J2Z76_003291</name>
</gene>
<dbReference type="PROSITE" id="PS50931">
    <property type="entry name" value="HTH_LYSR"/>
    <property type="match status" value="1"/>
</dbReference>
<dbReference type="Pfam" id="PF00126">
    <property type="entry name" value="HTH_1"/>
    <property type="match status" value="1"/>
</dbReference>
<evidence type="ECO:0000313" key="7">
    <source>
        <dbReference type="Proteomes" id="UP001519342"/>
    </source>
</evidence>
<dbReference type="PANTHER" id="PTHR30126:SF40">
    <property type="entry name" value="HTH-TYPE TRANSCRIPTIONAL REGULATOR GLTR"/>
    <property type="match status" value="1"/>
</dbReference>
<dbReference type="RefSeq" id="WP_209513095.1">
    <property type="nucleotide sequence ID" value="NZ_JAGGKS010000013.1"/>
</dbReference>
<sequence>MLDYRINTFLQLCDLMNYRKTAELLHMTQPAVTQHIHFLEEEYNCKLFIYNGKKLKKTKAAHQLEAYARSAKYTENIFKKEIINEPLTELRIGATKTIGEYVITEQIRELFHNDKYTLSLIVDNTENLLYLLEHNKLDFALIEGFFDKQKYSYMLYRKEPFVGICSKTHPFAQRNVSFEELFKETLIVREKGSGTRAIFEQILFEHNFTLECFKKQICISSFQLIKELVLTENSISFVYEAVANSDNDLSSFAIGDNCITREFNYVYLKNTNAQKYISLFENKEDK</sequence>
<dbReference type="Gene3D" id="1.10.10.10">
    <property type="entry name" value="Winged helix-like DNA-binding domain superfamily/Winged helix DNA-binding domain"/>
    <property type="match status" value="1"/>
</dbReference>
<comment type="caution">
    <text evidence="6">The sequence shown here is derived from an EMBL/GenBank/DDBJ whole genome shotgun (WGS) entry which is preliminary data.</text>
</comment>
<dbReference type="Pfam" id="PF03466">
    <property type="entry name" value="LysR_substrate"/>
    <property type="match status" value="1"/>
</dbReference>
<organism evidence="6 7">
    <name type="scientific">Sedimentibacter acidaminivorans</name>
    <dbReference type="NCBI Taxonomy" id="913099"/>
    <lineage>
        <taxon>Bacteria</taxon>
        <taxon>Bacillati</taxon>
        <taxon>Bacillota</taxon>
        <taxon>Tissierellia</taxon>
        <taxon>Sedimentibacter</taxon>
    </lineage>
</organism>
<protein>
    <submittedName>
        <fullName evidence="6">DNA-binding transcriptional LysR family regulator</fullName>
    </submittedName>
</protein>
<evidence type="ECO:0000256" key="3">
    <source>
        <dbReference type="ARBA" id="ARBA00023125"/>
    </source>
</evidence>
<evidence type="ECO:0000256" key="4">
    <source>
        <dbReference type="ARBA" id="ARBA00023163"/>
    </source>
</evidence>
<keyword evidence="3 6" id="KW-0238">DNA-binding</keyword>
<dbReference type="EMBL" id="JAGGKS010000013">
    <property type="protein sequence ID" value="MBP1927390.1"/>
    <property type="molecule type" value="Genomic_DNA"/>
</dbReference>
<keyword evidence="7" id="KW-1185">Reference proteome</keyword>
<evidence type="ECO:0000259" key="5">
    <source>
        <dbReference type="PROSITE" id="PS50931"/>
    </source>
</evidence>
<keyword evidence="2" id="KW-0805">Transcription regulation</keyword>
<dbReference type="GO" id="GO:0003677">
    <property type="term" value="F:DNA binding"/>
    <property type="evidence" value="ECO:0007669"/>
    <property type="project" value="UniProtKB-KW"/>
</dbReference>
<reference evidence="6 7" key="1">
    <citation type="submission" date="2021-03" db="EMBL/GenBank/DDBJ databases">
        <title>Genomic Encyclopedia of Type Strains, Phase IV (KMG-IV): sequencing the most valuable type-strain genomes for metagenomic binning, comparative biology and taxonomic classification.</title>
        <authorList>
            <person name="Goeker M."/>
        </authorList>
    </citation>
    <scope>NUCLEOTIDE SEQUENCE [LARGE SCALE GENOMIC DNA]</scope>
    <source>
        <strain evidence="6 7">DSM 24004</strain>
    </source>
</reference>